<proteinExistence type="predicted"/>
<dbReference type="EC" id="6.3.4.15" evidence="5"/>
<dbReference type="STRING" id="70996.SE18_13950"/>
<dbReference type="PANTHER" id="PTHR12835">
    <property type="entry name" value="BIOTIN PROTEIN LIGASE"/>
    <property type="match status" value="1"/>
</dbReference>
<dbReference type="InterPro" id="IPR003142">
    <property type="entry name" value="BPL_C"/>
</dbReference>
<dbReference type="RefSeq" id="WP_054535072.1">
    <property type="nucleotide sequence ID" value="NZ_LGKP01000022.1"/>
</dbReference>
<dbReference type="Pfam" id="PF03099">
    <property type="entry name" value="BPL_LplA_LipB"/>
    <property type="match status" value="1"/>
</dbReference>
<reference evidence="7 8" key="1">
    <citation type="submission" date="2015-07" db="EMBL/GenBank/DDBJ databases">
        <title>Whole genome sequence of Herpetosiphon geysericola DSM 7119.</title>
        <authorList>
            <person name="Hemp J."/>
            <person name="Ward L.M."/>
            <person name="Pace L.A."/>
            <person name="Fischer W.W."/>
        </authorList>
    </citation>
    <scope>NUCLEOTIDE SEQUENCE [LARGE SCALE GENOMIC DNA]</scope>
    <source>
        <strain evidence="7 8">DSM 7119</strain>
    </source>
</reference>
<gene>
    <name evidence="7" type="ORF">SE18_13950</name>
</gene>
<dbReference type="SUPFAM" id="SSF50037">
    <property type="entry name" value="C-terminal domain of transcriptional repressors"/>
    <property type="match status" value="1"/>
</dbReference>
<dbReference type="Proteomes" id="UP000050277">
    <property type="component" value="Unassembled WGS sequence"/>
</dbReference>
<dbReference type="CDD" id="cd16442">
    <property type="entry name" value="BPL"/>
    <property type="match status" value="1"/>
</dbReference>
<dbReference type="InterPro" id="IPR008988">
    <property type="entry name" value="Transcriptional_repressor_C"/>
</dbReference>
<dbReference type="OrthoDB" id="9807064at2"/>
<dbReference type="PANTHER" id="PTHR12835:SF5">
    <property type="entry name" value="BIOTIN--PROTEIN LIGASE"/>
    <property type="match status" value="1"/>
</dbReference>
<keyword evidence="3" id="KW-0067">ATP-binding</keyword>
<dbReference type="GO" id="GO:0005737">
    <property type="term" value="C:cytoplasm"/>
    <property type="evidence" value="ECO:0007669"/>
    <property type="project" value="TreeGrafter"/>
</dbReference>
<feature type="domain" description="BPL/LPL catalytic" evidence="6">
    <location>
        <begin position="11"/>
        <end position="203"/>
    </location>
</feature>
<dbReference type="EMBL" id="LGKP01000022">
    <property type="protein sequence ID" value="KPL85991.1"/>
    <property type="molecule type" value="Genomic_DNA"/>
</dbReference>
<dbReference type="InterPro" id="IPR045864">
    <property type="entry name" value="aa-tRNA-synth_II/BPL/LPL"/>
</dbReference>
<evidence type="ECO:0000256" key="2">
    <source>
        <dbReference type="ARBA" id="ARBA00022741"/>
    </source>
</evidence>
<evidence type="ECO:0000313" key="7">
    <source>
        <dbReference type="EMBL" id="KPL85991.1"/>
    </source>
</evidence>
<protein>
    <recommendedName>
        <fullName evidence="5">biotin--[biotin carboxyl-carrier protein] ligase</fullName>
        <ecNumber evidence="5">6.3.4.15</ecNumber>
    </recommendedName>
</protein>
<keyword evidence="1" id="KW-0436">Ligase</keyword>
<dbReference type="AlphaFoldDB" id="A0A0P6YRV3"/>
<keyword evidence="8" id="KW-1185">Reference proteome</keyword>
<dbReference type="InterPro" id="IPR004143">
    <property type="entry name" value="BPL_LPL_catalytic"/>
</dbReference>
<dbReference type="Gene3D" id="3.30.930.10">
    <property type="entry name" value="Bira Bifunctional Protein, Domain 2"/>
    <property type="match status" value="1"/>
</dbReference>
<evidence type="ECO:0000313" key="8">
    <source>
        <dbReference type="Proteomes" id="UP000050277"/>
    </source>
</evidence>
<evidence type="ECO:0000259" key="6">
    <source>
        <dbReference type="PROSITE" id="PS51733"/>
    </source>
</evidence>
<keyword evidence="4" id="KW-0092">Biotin</keyword>
<name>A0A0P6YRV3_9CHLR</name>
<dbReference type="SUPFAM" id="SSF55681">
    <property type="entry name" value="Class II aaRS and biotin synthetases"/>
    <property type="match status" value="1"/>
</dbReference>
<accession>A0A0P6YRV3</accession>
<dbReference type="GO" id="GO:0004077">
    <property type="term" value="F:biotin--[biotin carboxyl-carrier protein] ligase activity"/>
    <property type="evidence" value="ECO:0007669"/>
    <property type="project" value="UniProtKB-EC"/>
</dbReference>
<evidence type="ECO:0000256" key="4">
    <source>
        <dbReference type="ARBA" id="ARBA00023267"/>
    </source>
</evidence>
<organism evidence="7 8">
    <name type="scientific">Herpetosiphon geysericola</name>
    <dbReference type="NCBI Taxonomy" id="70996"/>
    <lineage>
        <taxon>Bacteria</taxon>
        <taxon>Bacillati</taxon>
        <taxon>Chloroflexota</taxon>
        <taxon>Chloroflexia</taxon>
        <taxon>Herpetosiphonales</taxon>
        <taxon>Herpetosiphonaceae</taxon>
        <taxon>Herpetosiphon</taxon>
    </lineage>
</organism>
<sequence length="272" mass="29797">MLTSFEQTIIEPARYQLETLIIGQELLGLEQTASTNSLIRERAFAGVAEGLVIVANEQTAGRGRRGRNWSAPAGSSLLLSLLLRPTWLVPSESFLLTMLAAVAISEAIERETNCTVELKWPNDLLINGRKLAGILVELETAGPERLRWAVIGSGINVNWQPSDDPTINQAATSLASECGHEVDRASLLRAILYSYDRHYLNLRSGRREALRQAWLDRLTTLGKMVEVELSSHSFVGVAEAVDQHGGLQVRDSTGQLQTVYAGDVKVRPVAQA</sequence>
<comment type="caution">
    <text evidence="7">The sequence shown here is derived from an EMBL/GenBank/DDBJ whole genome shotgun (WGS) entry which is preliminary data.</text>
</comment>
<dbReference type="Gene3D" id="2.30.30.100">
    <property type="match status" value="1"/>
</dbReference>
<evidence type="ECO:0000256" key="5">
    <source>
        <dbReference type="ARBA" id="ARBA00024227"/>
    </source>
</evidence>
<keyword evidence="2" id="KW-0547">Nucleotide-binding</keyword>
<dbReference type="PROSITE" id="PS51733">
    <property type="entry name" value="BPL_LPL_CATALYTIC"/>
    <property type="match status" value="1"/>
</dbReference>
<evidence type="ECO:0000256" key="3">
    <source>
        <dbReference type="ARBA" id="ARBA00022840"/>
    </source>
</evidence>
<dbReference type="GO" id="GO:0005524">
    <property type="term" value="F:ATP binding"/>
    <property type="evidence" value="ECO:0007669"/>
    <property type="project" value="UniProtKB-KW"/>
</dbReference>
<dbReference type="Pfam" id="PF02237">
    <property type="entry name" value="BPL_C"/>
    <property type="match status" value="1"/>
</dbReference>
<evidence type="ECO:0000256" key="1">
    <source>
        <dbReference type="ARBA" id="ARBA00022598"/>
    </source>
</evidence>
<dbReference type="NCBIfam" id="TIGR00121">
    <property type="entry name" value="birA_ligase"/>
    <property type="match status" value="1"/>
</dbReference>
<dbReference type="InterPro" id="IPR004408">
    <property type="entry name" value="Biotin_CoA_COase_ligase"/>
</dbReference>